<sequence>MASRIELFRPAQAPRADGLDLAFLAAYAICALLAYAWTTSINGLAVLWICNGLLTAGLLLLPRQQAIALAVLCTTIDFLAALNSGSAPLRAALIAGCDLTEAVLAAILARRVCGAGLDMNVLPRFRNFVLLAALPATVTVGTLGACLAALMFRDDFVTAWKTWVFGDSLGMIVGAPAALLLARFRRYDVGAAASRFETFGLIGLVLGAAALIFATPLPALFLMFPLGLLVVIRLSSPYTALMAMLVSFIAASATVAGQGPIVAQFPGDMPRQILVLQLYLATLVSSALILSSVLAQRAAAQVSLRRALAVARAARRDAVASDGAKGRFLAIMSHEMRTPLNGIKGHAQLLTARADLAPQAREQLGVIQASCQVLLSLITNILDYSRLGSGAPLPAPAPLVLADLVRTAGGIVGPSLGRLTLRVDVSAVEGVVHEGNEDHILQLLLYLLGNAVKFTDQGHIAVRVTLSPETGADRVRVSVRDTGVGLAPEAMTQLFQPFTQADTSATRRFEGAGLGLATSKSLVEQMQGRIGVESVLGEGSEFWFEIPLPRLEASAEAPSAESSSLGAGRILVVDDHPVNRQVASMMLLAAGFDVETAEDGAQAVEAVRSRPFDVVFMDIHMPVMDGLAACRAIRALEGDRANTPVVAITAATLPEDVVRCHEAGMNAHLPKPIEQEQLVAAAVHPWRAAAGPSWPETATA</sequence>
<proteinExistence type="predicted"/>
<comment type="caution">
    <text evidence="15">The sequence shown here is derived from an EMBL/GenBank/DDBJ whole genome shotgun (WGS) entry which is preliminary data.</text>
</comment>
<dbReference type="SMART" id="SM00387">
    <property type="entry name" value="HATPase_c"/>
    <property type="match status" value="1"/>
</dbReference>
<dbReference type="InterPro" id="IPR003594">
    <property type="entry name" value="HATPase_dom"/>
</dbReference>
<dbReference type="SUPFAM" id="SSF47384">
    <property type="entry name" value="Homodimeric domain of signal transducing histidine kinase"/>
    <property type="match status" value="1"/>
</dbReference>
<accession>A0ABW6CML3</accession>
<feature type="transmembrane region" description="Helical" evidence="12">
    <location>
        <begin position="238"/>
        <end position="261"/>
    </location>
</feature>
<dbReference type="RefSeq" id="WP_377369843.1">
    <property type="nucleotide sequence ID" value="NZ_JAOTJD010000016.1"/>
</dbReference>
<evidence type="ECO:0000256" key="9">
    <source>
        <dbReference type="ARBA" id="ARBA00022989"/>
    </source>
</evidence>
<dbReference type="Pfam" id="PF02518">
    <property type="entry name" value="HATPase_c"/>
    <property type="match status" value="1"/>
</dbReference>
<dbReference type="EMBL" id="JAOTJD010000016">
    <property type="protein sequence ID" value="MFD3264310.1"/>
    <property type="molecule type" value="Genomic_DNA"/>
</dbReference>
<evidence type="ECO:0000256" key="4">
    <source>
        <dbReference type="ARBA" id="ARBA00022475"/>
    </source>
</evidence>
<dbReference type="InterPro" id="IPR036890">
    <property type="entry name" value="HATPase_C_sf"/>
</dbReference>
<evidence type="ECO:0000259" key="14">
    <source>
        <dbReference type="PROSITE" id="PS50110"/>
    </source>
</evidence>
<keyword evidence="6" id="KW-0808">Transferase</keyword>
<evidence type="ECO:0000256" key="2">
    <source>
        <dbReference type="ARBA" id="ARBA00004651"/>
    </source>
</evidence>
<evidence type="ECO:0000256" key="8">
    <source>
        <dbReference type="ARBA" id="ARBA00022777"/>
    </source>
</evidence>
<evidence type="ECO:0000256" key="1">
    <source>
        <dbReference type="ARBA" id="ARBA00000085"/>
    </source>
</evidence>
<dbReference type="Pfam" id="PF00072">
    <property type="entry name" value="Response_reg"/>
    <property type="match status" value="1"/>
</dbReference>
<dbReference type="PRINTS" id="PR00344">
    <property type="entry name" value="BCTRLSENSOR"/>
</dbReference>
<gene>
    <name evidence="15" type="ORF">OCL97_10100</name>
</gene>
<keyword evidence="16" id="KW-1185">Reference proteome</keyword>
<dbReference type="CDD" id="cd16922">
    <property type="entry name" value="HATPase_EvgS-ArcB-TorS-like"/>
    <property type="match status" value="1"/>
</dbReference>
<dbReference type="Gene3D" id="3.40.50.2300">
    <property type="match status" value="1"/>
</dbReference>
<feature type="transmembrane region" description="Helical" evidence="12">
    <location>
        <begin position="66"/>
        <end position="83"/>
    </location>
</feature>
<dbReference type="SUPFAM" id="SSF55874">
    <property type="entry name" value="ATPase domain of HSP90 chaperone/DNA topoisomerase II/histidine kinase"/>
    <property type="match status" value="1"/>
</dbReference>
<keyword evidence="8" id="KW-0418">Kinase</keyword>
<organism evidence="15 16">
    <name type="scientific">Phenylobacterium ferrooxidans</name>
    <dbReference type="NCBI Taxonomy" id="2982689"/>
    <lineage>
        <taxon>Bacteria</taxon>
        <taxon>Pseudomonadati</taxon>
        <taxon>Pseudomonadota</taxon>
        <taxon>Alphaproteobacteria</taxon>
        <taxon>Caulobacterales</taxon>
        <taxon>Caulobacteraceae</taxon>
        <taxon>Phenylobacterium</taxon>
    </lineage>
</organism>
<evidence type="ECO:0000313" key="15">
    <source>
        <dbReference type="EMBL" id="MFD3264310.1"/>
    </source>
</evidence>
<dbReference type="Gene3D" id="1.10.287.130">
    <property type="match status" value="1"/>
</dbReference>
<evidence type="ECO:0000256" key="10">
    <source>
        <dbReference type="ARBA" id="ARBA00023136"/>
    </source>
</evidence>
<feature type="domain" description="Response regulatory" evidence="14">
    <location>
        <begin position="569"/>
        <end position="686"/>
    </location>
</feature>
<feature type="modified residue" description="4-aspartylphosphate" evidence="11">
    <location>
        <position position="618"/>
    </location>
</feature>
<dbReference type="SUPFAM" id="SSF52172">
    <property type="entry name" value="CheY-like"/>
    <property type="match status" value="1"/>
</dbReference>
<dbReference type="PROSITE" id="PS50110">
    <property type="entry name" value="RESPONSE_REGULATORY"/>
    <property type="match status" value="1"/>
</dbReference>
<dbReference type="InterPro" id="IPR001789">
    <property type="entry name" value="Sig_transdc_resp-reg_receiver"/>
</dbReference>
<evidence type="ECO:0000256" key="5">
    <source>
        <dbReference type="ARBA" id="ARBA00022553"/>
    </source>
</evidence>
<keyword evidence="5 11" id="KW-0597">Phosphoprotein</keyword>
<dbReference type="InterPro" id="IPR005467">
    <property type="entry name" value="His_kinase_dom"/>
</dbReference>
<dbReference type="Gene3D" id="3.30.565.10">
    <property type="entry name" value="Histidine kinase-like ATPase, C-terminal domain"/>
    <property type="match status" value="1"/>
</dbReference>
<evidence type="ECO:0000313" key="16">
    <source>
        <dbReference type="Proteomes" id="UP001598130"/>
    </source>
</evidence>
<dbReference type="Pfam" id="PF05231">
    <property type="entry name" value="MASE1"/>
    <property type="match status" value="1"/>
</dbReference>
<dbReference type="Pfam" id="PF00512">
    <property type="entry name" value="HisKA"/>
    <property type="match status" value="1"/>
</dbReference>
<dbReference type="CDD" id="cd17546">
    <property type="entry name" value="REC_hyHK_CKI1_RcsC-like"/>
    <property type="match status" value="1"/>
</dbReference>
<keyword evidence="10 12" id="KW-0472">Membrane</keyword>
<keyword evidence="9 12" id="KW-1133">Transmembrane helix</keyword>
<reference evidence="15 16" key="1">
    <citation type="submission" date="2022-09" db="EMBL/GenBank/DDBJ databases">
        <title>New species of Phenylobacterium.</title>
        <authorList>
            <person name="Mieszkin S."/>
        </authorList>
    </citation>
    <scope>NUCLEOTIDE SEQUENCE [LARGE SCALE GENOMIC DNA]</scope>
    <source>
        <strain evidence="15 16">HK31-G</strain>
    </source>
</reference>
<feature type="transmembrane region" description="Helical" evidence="12">
    <location>
        <begin position="203"/>
        <end position="232"/>
    </location>
</feature>
<dbReference type="InterPro" id="IPR036097">
    <property type="entry name" value="HisK_dim/P_sf"/>
</dbReference>
<evidence type="ECO:0000259" key="13">
    <source>
        <dbReference type="PROSITE" id="PS50109"/>
    </source>
</evidence>
<dbReference type="Proteomes" id="UP001598130">
    <property type="component" value="Unassembled WGS sequence"/>
</dbReference>
<feature type="transmembrane region" description="Helical" evidence="12">
    <location>
        <begin position="163"/>
        <end position="182"/>
    </location>
</feature>
<evidence type="ECO:0000256" key="11">
    <source>
        <dbReference type="PROSITE-ProRule" id="PRU00169"/>
    </source>
</evidence>
<dbReference type="InterPro" id="IPR004358">
    <property type="entry name" value="Sig_transdc_His_kin-like_C"/>
</dbReference>
<dbReference type="PANTHER" id="PTHR43047">
    <property type="entry name" value="TWO-COMPONENT HISTIDINE PROTEIN KINASE"/>
    <property type="match status" value="1"/>
</dbReference>
<evidence type="ECO:0000256" key="3">
    <source>
        <dbReference type="ARBA" id="ARBA00012438"/>
    </source>
</evidence>
<dbReference type="InterPro" id="IPR003661">
    <property type="entry name" value="HisK_dim/P_dom"/>
</dbReference>
<feature type="transmembrane region" description="Helical" evidence="12">
    <location>
        <begin position="21"/>
        <end position="38"/>
    </location>
</feature>
<dbReference type="EC" id="2.7.13.3" evidence="3"/>
<dbReference type="SMART" id="SM00388">
    <property type="entry name" value="HisKA"/>
    <property type="match status" value="1"/>
</dbReference>
<evidence type="ECO:0000256" key="7">
    <source>
        <dbReference type="ARBA" id="ARBA00022692"/>
    </source>
</evidence>
<evidence type="ECO:0000256" key="6">
    <source>
        <dbReference type="ARBA" id="ARBA00022679"/>
    </source>
</evidence>
<comment type="catalytic activity">
    <reaction evidence="1">
        <text>ATP + protein L-histidine = ADP + protein N-phospho-L-histidine.</text>
        <dbReference type="EC" id="2.7.13.3"/>
    </reaction>
</comment>
<dbReference type="InterPro" id="IPR011006">
    <property type="entry name" value="CheY-like_superfamily"/>
</dbReference>
<feature type="transmembrane region" description="Helical" evidence="12">
    <location>
        <begin position="273"/>
        <end position="295"/>
    </location>
</feature>
<evidence type="ECO:0000256" key="12">
    <source>
        <dbReference type="SAM" id="Phobius"/>
    </source>
</evidence>
<dbReference type="SMART" id="SM00448">
    <property type="entry name" value="REC"/>
    <property type="match status" value="1"/>
</dbReference>
<feature type="transmembrane region" description="Helical" evidence="12">
    <location>
        <begin position="128"/>
        <end position="151"/>
    </location>
</feature>
<keyword evidence="4" id="KW-1003">Cell membrane</keyword>
<keyword evidence="7 12" id="KW-0812">Transmembrane</keyword>
<feature type="transmembrane region" description="Helical" evidence="12">
    <location>
        <begin position="89"/>
        <end position="108"/>
    </location>
</feature>
<dbReference type="InterPro" id="IPR007895">
    <property type="entry name" value="MASE1"/>
</dbReference>
<feature type="transmembrane region" description="Helical" evidence="12">
    <location>
        <begin position="44"/>
        <end position="61"/>
    </location>
</feature>
<dbReference type="CDD" id="cd00082">
    <property type="entry name" value="HisKA"/>
    <property type="match status" value="1"/>
</dbReference>
<protein>
    <recommendedName>
        <fullName evidence="3">histidine kinase</fullName>
        <ecNumber evidence="3">2.7.13.3</ecNumber>
    </recommendedName>
</protein>
<name>A0ABW6CML3_9CAUL</name>
<dbReference type="PROSITE" id="PS50109">
    <property type="entry name" value="HIS_KIN"/>
    <property type="match status" value="1"/>
</dbReference>
<comment type="subcellular location">
    <subcellularLocation>
        <location evidence="2">Cell membrane</location>
        <topology evidence="2">Multi-pass membrane protein</topology>
    </subcellularLocation>
</comment>
<feature type="domain" description="Histidine kinase" evidence="13">
    <location>
        <begin position="331"/>
        <end position="550"/>
    </location>
</feature>